<dbReference type="RefSeq" id="XP_040735118.1">
    <property type="nucleotide sequence ID" value="XM_040879220.1"/>
</dbReference>
<feature type="region of interest" description="Disordered" evidence="1">
    <location>
        <begin position="97"/>
        <end position="120"/>
    </location>
</feature>
<reference evidence="2 3" key="1">
    <citation type="journal article" date="2017" name="Biotechnol. Biofuels">
        <title>Differential beta-glucosidase expression as a function of carbon source availability in Talaromyces amestolkiae: a genomic and proteomic approach.</title>
        <authorList>
            <person name="de Eugenio L.I."/>
            <person name="Mendez-Liter J.A."/>
            <person name="Nieto-Dominguez M."/>
            <person name="Alonso L."/>
            <person name="Gil-Munoz J."/>
            <person name="Barriuso J."/>
            <person name="Prieto A."/>
            <person name="Martinez M.J."/>
        </authorList>
    </citation>
    <scope>NUCLEOTIDE SEQUENCE [LARGE SCALE GENOMIC DNA]</scope>
    <source>
        <strain evidence="2 3">CIB</strain>
    </source>
</reference>
<dbReference type="AlphaFoldDB" id="A0A364L473"/>
<proteinExistence type="predicted"/>
<dbReference type="Proteomes" id="UP000249363">
    <property type="component" value="Unassembled WGS sequence"/>
</dbReference>
<evidence type="ECO:0000256" key="1">
    <source>
        <dbReference type="SAM" id="MobiDB-lite"/>
    </source>
</evidence>
<gene>
    <name evidence="2" type="ORF">BHQ10_006614</name>
</gene>
<dbReference type="GO" id="GO:0030674">
    <property type="term" value="F:protein-macromolecule adaptor activity"/>
    <property type="evidence" value="ECO:0007669"/>
    <property type="project" value="TreeGrafter"/>
</dbReference>
<feature type="compositionally biased region" description="Acidic residues" evidence="1">
    <location>
        <begin position="263"/>
        <end position="273"/>
    </location>
</feature>
<protein>
    <submittedName>
        <fullName evidence="2">Uncharacterized protein</fullName>
    </submittedName>
</protein>
<dbReference type="STRING" id="1196081.A0A364L473"/>
<evidence type="ECO:0000313" key="2">
    <source>
        <dbReference type="EMBL" id="RAO70602.1"/>
    </source>
</evidence>
<keyword evidence="3" id="KW-1185">Reference proteome</keyword>
<name>A0A364L473_TALAM</name>
<feature type="region of interest" description="Disordered" evidence="1">
    <location>
        <begin position="247"/>
        <end position="274"/>
    </location>
</feature>
<dbReference type="Gene3D" id="3.40.50.11960">
    <property type="match status" value="1"/>
</dbReference>
<dbReference type="InterPro" id="IPR034627">
    <property type="entry name" value="Irc6"/>
</dbReference>
<dbReference type="Pfam" id="PF10199">
    <property type="entry name" value="Adaptin_binding"/>
    <property type="match status" value="1"/>
</dbReference>
<dbReference type="OrthoDB" id="10261384at2759"/>
<evidence type="ECO:0000313" key="3">
    <source>
        <dbReference type="Proteomes" id="UP000249363"/>
    </source>
</evidence>
<comment type="caution">
    <text evidence="2">The sequence shown here is derived from an EMBL/GenBank/DDBJ whole genome shotgun (WGS) entry which is preliminary data.</text>
</comment>
<dbReference type="PANTHER" id="PTHR28043">
    <property type="entry name" value="INCREASED RECOMBINATION CENTERS PROTEIN 6"/>
    <property type="match status" value="1"/>
</dbReference>
<accession>A0A364L473</accession>
<dbReference type="PANTHER" id="PTHR28043:SF1">
    <property type="entry name" value="INCREASED RECOMBINATION CENTERS PROTEIN 6"/>
    <property type="match status" value="1"/>
</dbReference>
<dbReference type="GeneID" id="63795830"/>
<feature type="compositionally biased region" description="Acidic residues" evidence="1">
    <location>
        <begin position="341"/>
        <end position="353"/>
    </location>
</feature>
<organism evidence="2 3">
    <name type="scientific">Talaromyces amestolkiae</name>
    <dbReference type="NCBI Taxonomy" id="1196081"/>
    <lineage>
        <taxon>Eukaryota</taxon>
        <taxon>Fungi</taxon>
        <taxon>Dikarya</taxon>
        <taxon>Ascomycota</taxon>
        <taxon>Pezizomycotina</taxon>
        <taxon>Eurotiomycetes</taxon>
        <taxon>Eurotiomycetidae</taxon>
        <taxon>Eurotiales</taxon>
        <taxon>Trichocomaceae</taxon>
        <taxon>Talaromyces</taxon>
        <taxon>Talaromyces sect. Talaromyces</taxon>
    </lineage>
</organism>
<feature type="region of interest" description="Disordered" evidence="1">
    <location>
        <begin position="335"/>
        <end position="359"/>
    </location>
</feature>
<dbReference type="EMBL" id="MIKG01000012">
    <property type="protein sequence ID" value="RAO70602.1"/>
    <property type="molecule type" value="Genomic_DNA"/>
</dbReference>
<sequence>MPSPTTAPTGQAQTSKPKLITNPLRLLILTPSDQSNTTIPALLQSLTGVPVTPPPASSSTADNGTEIQTFAGYTTHAPLPISNKYYAADVPIWVDEIPTSPSPDSPSATPNTGEEDIETTPQWKTTFLSPEAREVRDAIGAIVLCVRNPSLSISKAVPREALELATAATTSTTTAGSSLTLQSAIEQDGMDAGDRQDVRTIKELVGVVSELKAKIEEERNCGEEDEQESDVVGGAEVPGILVLVDEHSSSSSASKKKEYSSDKEEEEGLEAEEPFSSPWWEELLYEQGVFGMEVIRWTPSSSSGANMDVPETRNIYGELEGLPRLKEVLSTHEWTAASSTDNDDGDDDDEDDIMSFLNGGTRRDESTGFRFEVNQLEREMMGLRFAINGGDDEDDNDGNDEEEDTELQVENLEALMMRMRAIKGLFRSKYTCKNGQADFVEVDMSSDLPESKRKAFAAKAVKDIMREF</sequence>
<dbReference type="GO" id="GO:0016192">
    <property type="term" value="P:vesicle-mediated transport"/>
    <property type="evidence" value="ECO:0007669"/>
    <property type="project" value="InterPro"/>
</dbReference>